<dbReference type="RefSeq" id="WP_255330707.1">
    <property type="nucleotide sequence ID" value="NZ_JAKZEU010000005.1"/>
</dbReference>
<evidence type="ECO:0000256" key="2">
    <source>
        <dbReference type="SAM" id="SignalP"/>
    </source>
</evidence>
<gene>
    <name evidence="3" type="ORF">MLD63_14880</name>
</gene>
<accession>A0ABT1MW32</accession>
<comment type="caution">
    <text evidence="3">The sequence shown here is derived from an EMBL/GenBank/DDBJ whole genome shotgun (WGS) entry which is preliminary data.</text>
</comment>
<dbReference type="Pfam" id="PF11776">
    <property type="entry name" value="RcnB"/>
    <property type="match status" value="1"/>
</dbReference>
<dbReference type="Gene3D" id="3.10.450.160">
    <property type="entry name" value="inner membrane protein cigr"/>
    <property type="match status" value="1"/>
</dbReference>
<keyword evidence="4" id="KW-1185">Reference proteome</keyword>
<evidence type="ECO:0000313" key="4">
    <source>
        <dbReference type="Proteomes" id="UP001203945"/>
    </source>
</evidence>
<protein>
    <submittedName>
        <fullName evidence="3">RcnB family protein</fullName>
    </submittedName>
</protein>
<reference evidence="3 4" key="1">
    <citation type="submission" date="2022-03" db="EMBL/GenBank/DDBJ databases">
        <authorList>
            <person name="He Y."/>
        </authorList>
    </citation>
    <scope>NUCLEOTIDE SEQUENCE [LARGE SCALE GENOMIC DNA]</scope>
    <source>
        <strain evidence="3 4">TK19116</strain>
    </source>
</reference>
<feature type="chain" id="PRO_5046311006" evidence="2">
    <location>
        <begin position="26"/>
        <end position="149"/>
    </location>
</feature>
<keyword evidence="2" id="KW-0732">Signal</keyword>
<dbReference type="Proteomes" id="UP001203945">
    <property type="component" value="Unassembled WGS sequence"/>
</dbReference>
<name>A0ABT1MW32_9RHOB</name>
<evidence type="ECO:0000256" key="1">
    <source>
        <dbReference type="SAM" id="MobiDB-lite"/>
    </source>
</evidence>
<feature type="signal peptide" evidence="2">
    <location>
        <begin position="1"/>
        <end position="25"/>
    </location>
</feature>
<feature type="region of interest" description="Disordered" evidence="1">
    <location>
        <begin position="25"/>
        <end position="47"/>
    </location>
</feature>
<proteinExistence type="predicted"/>
<dbReference type="EMBL" id="JAKZEU010000005">
    <property type="protein sequence ID" value="MCQ0971706.1"/>
    <property type="molecule type" value="Genomic_DNA"/>
</dbReference>
<organism evidence="3 4">
    <name type="scientific">Paracoccus albicereus</name>
    <dbReference type="NCBI Taxonomy" id="2922394"/>
    <lineage>
        <taxon>Bacteria</taxon>
        <taxon>Pseudomonadati</taxon>
        <taxon>Pseudomonadota</taxon>
        <taxon>Alphaproteobacteria</taxon>
        <taxon>Rhodobacterales</taxon>
        <taxon>Paracoccaceae</taxon>
        <taxon>Paracoccus</taxon>
    </lineage>
</organism>
<sequence length="149" mass="15500">MTMLQHALAASLALTTAIAPMAATAQGNGHGKGQAHAKAKTAHAGNHSAIGQNNLVARQIRVDATRCPPGLAKKSPVCVPPGQARKHGIAVGDVLDWGNIHVVTDPGLYGLSSPPRGSRYGVVDGQLVRLDERTGRILSIIRLVEAILD</sequence>
<dbReference type="InterPro" id="IPR024572">
    <property type="entry name" value="RcnB"/>
</dbReference>
<evidence type="ECO:0000313" key="3">
    <source>
        <dbReference type="EMBL" id="MCQ0971706.1"/>
    </source>
</evidence>